<accession>A0A1H1N8A0</accession>
<feature type="chain" id="PRO_5009255247" evidence="1">
    <location>
        <begin position="22"/>
        <end position="89"/>
    </location>
</feature>
<evidence type="ECO:0000313" key="2">
    <source>
        <dbReference type="EMBL" id="SDR95321.1"/>
    </source>
</evidence>
<keyword evidence="3" id="KW-1185">Reference proteome</keyword>
<dbReference type="RefSeq" id="WP_174556518.1">
    <property type="nucleotide sequence ID" value="NZ_LT629750.1"/>
</dbReference>
<protein>
    <submittedName>
        <fullName evidence="2">Uncharacterized protein</fullName>
    </submittedName>
</protein>
<evidence type="ECO:0000256" key="1">
    <source>
        <dbReference type="SAM" id="SignalP"/>
    </source>
</evidence>
<dbReference type="InterPro" id="IPR058098">
    <property type="entry name" value="BRANT-like"/>
</dbReference>
<gene>
    <name evidence="2" type="ORF">SAMN05444158_0526</name>
</gene>
<feature type="signal peptide" evidence="1">
    <location>
        <begin position="1"/>
        <end position="21"/>
    </location>
</feature>
<dbReference type="Proteomes" id="UP000243904">
    <property type="component" value="Chromosome I"/>
</dbReference>
<name>A0A1H1N8A0_9BRAD</name>
<dbReference type="EMBL" id="LT629750">
    <property type="protein sequence ID" value="SDR95321.1"/>
    <property type="molecule type" value="Genomic_DNA"/>
</dbReference>
<proteinExistence type="predicted"/>
<organism evidence="2 3">
    <name type="scientific">Bradyrhizobium canariense</name>
    <dbReference type="NCBI Taxonomy" id="255045"/>
    <lineage>
        <taxon>Bacteria</taxon>
        <taxon>Pseudomonadati</taxon>
        <taxon>Pseudomonadota</taxon>
        <taxon>Alphaproteobacteria</taxon>
        <taxon>Hyphomicrobiales</taxon>
        <taxon>Nitrobacteraceae</taxon>
        <taxon>Bradyrhizobium</taxon>
    </lineage>
</organism>
<reference evidence="3" key="1">
    <citation type="submission" date="2016-10" db="EMBL/GenBank/DDBJ databases">
        <authorList>
            <person name="Varghese N."/>
            <person name="Submissions S."/>
        </authorList>
    </citation>
    <scope>NUCLEOTIDE SEQUENCE [LARGE SCALE GENOMIC DNA]</scope>
    <source>
        <strain evidence="3">GAS369</strain>
    </source>
</reference>
<evidence type="ECO:0000313" key="3">
    <source>
        <dbReference type="Proteomes" id="UP000243904"/>
    </source>
</evidence>
<sequence length="89" mass="9849">MFKTISAALLAVSVLAAPAMATGALKTTHAPAVKTEQMKRNVLNANAKMGRHHHRHYSHHHFHKKMGALKTRHFSKVTVKHVTPAIKRG</sequence>
<dbReference type="NCBIfam" id="NF047414">
    <property type="entry name" value="BRANT_His_rich"/>
    <property type="match status" value="1"/>
</dbReference>
<keyword evidence="1" id="KW-0732">Signal</keyword>
<dbReference type="AlphaFoldDB" id="A0A1H1N8A0"/>